<proteinExistence type="predicted"/>
<protein>
    <submittedName>
        <fullName evidence="2">Uncharacterized protein</fullName>
    </submittedName>
</protein>
<feature type="region of interest" description="Disordered" evidence="1">
    <location>
        <begin position="1"/>
        <end position="20"/>
    </location>
</feature>
<accession>A0ABP0QXV3</accession>
<name>A0ABP0QXV3_9DINO</name>
<gene>
    <name evidence="2" type="ORF">SCF082_LOCUS43806</name>
    <name evidence="3" type="ORF">SCF082_LOCUS43910</name>
</gene>
<keyword evidence="4" id="KW-1185">Reference proteome</keyword>
<dbReference type="EMBL" id="CAXAMM010040434">
    <property type="protein sequence ID" value="CAK9093123.1"/>
    <property type="molecule type" value="Genomic_DNA"/>
</dbReference>
<evidence type="ECO:0000313" key="3">
    <source>
        <dbReference type="EMBL" id="CAK9093345.1"/>
    </source>
</evidence>
<dbReference type="Proteomes" id="UP001642464">
    <property type="component" value="Unassembled WGS sequence"/>
</dbReference>
<evidence type="ECO:0000256" key="1">
    <source>
        <dbReference type="SAM" id="MobiDB-lite"/>
    </source>
</evidence>
<reference evidence="2 4" key="1">
    <citation type="submission" date="2024-02" db="EMBL/GenBank/DDBJ databases">
        <authorList>
            <person name="Chen Y."/>
            <person name="Shah S."/>
            <person name="Dougan E. K."/>
            <person name="Thang M."/>
            <person name="Chan C."/>
        </authorList>
    </citation>
    <scope>NUCLEOTIDE SEQUENCE [LARGE SCALE GENOMIC DNA]</scope>
</reference>
<sequence>MAQRVLSLAPGSTKDHGREQLHRTWHGSSLCGRITHSLGSTVQHQERRGSKFRGKQRWAQGLWRRWHFEVLFGRLSWIESGSHHSTCAFLGFHGNSVLIAHPGQVQKWIR</sequence>
<comment type="caution">
    <text evidence="2">The sequence shown here is derived from an EMBL/GenBank/DDBJ whole genome shotgun (WGS) entry which is preliminary data.</text>
</comment>
<dbReference type="EMBL" id="CAXAMM010040459">
    <property type="protein sequence ID" value="CAK9093345.1"/>
    <property type="molecule type" value="Genomic_DNA"/>
</dbReference>
<evidence type="ECO:0000313" key="2">
    <source>
        <dbReference type="EMBL" id="CAK9093123.1"/>
    </source>
</evidence>
<organism evidence="2 4">
    <name type="scientific">Durusdinium trenchii</name>
    <dbReference type="NCBI Taxonomy" id="1381693"/>
    <lineage>
        <taxon>Eukaryota</taxon>
        <taxon>Sar</taxon>
        <taxon>Alveolata</taxon>
        <taxon>Dinophyceae</taxon>
        <taxon>Suessiales</taxon>
        <taxon>Symbiodiniaceae</taxon>
        <taxon>Durusdinium</taxon>
    </lineage>
</organism>
<evidence type="ECO:0000313" key="4">
    <source>
        <dbReference type="Proteomes" id="UP001642464"/>
    </source>
</evidence>